<reference evidence="1" key="1">
    <citation type="journal article" date="2020" name="Nature">
        <title>Giant virus diversity and host interactions through global metagenomics.</title>
        <authorList>
            <person name="Schulz F."/>
            <person name="Roux S."/>
            <person name="Paez-Espino D."/>
            <person name="Jungbluth S."/>
            <person name="Walsh D.A."/>
            <person name="Denef V.J."/>
            <person name="McMahon K.D."/>
            <person name="Konstantinidis K.T."/>
            <person name="Eloe-Fadrosh E.A."/>
            <person name="Kyrpides N.C."/>
            <person name="Woyke T."/>
        </authorList>
    </citation>
    <scope>NUCLEOTIDE SEQUENCE</scope>
    <source>
        <strain evidence="1">GVMAG-M-3300009182-46</strain>
    </source>
</reference>
<protein>
    <submittedName>
        <fullName evidence="1">Uncharacterized protein</fullName>
    </submittedName>
</protein>
<evidence type="ECO:0000313" key="1">
    <source>
        <dbReference type="EMBL" id="QHT36224.1"/>
    </source>
</evidence>
<dbReference type="EMBL" id="MN739033">
    <property type="protein sequence ID" value="QHT36224.1"/>
    <property type="molecule type" value="Genomic_DNA"/>
</dbReference>
<accession>A0A6C0F4U4</accession>
<name>A0A6C0F4U4_9ZZZZ</name>
<organism evidence="1">
    <name type="scientific">viral metagenome</name>
    <dbReference type="NCBI Taxonomy" id="1070528"/>
    <lineage>
        <taxon>unclassified sequences</taxon>
        <taxon>metagenomes</taxon>
        <taxon>organismal metagenomes</taxon>
    </lineage>
</organism>
<proteinExistence type="predicted"/>
<dbReference type="Gene3D" id="3.40.1440.50">
    <property type="match status" value="1"/>
</dbReference>
<sequence>MEFEIVAPEQLDISGIPGIKEHHESWHTKKWVKLIPHEQTASFADYVHRERFQFVGSIVLDTDIAEKGKKLGQKTRNTVIKLVNSLPEADYKKKAEWLYIFTVNGRIVKIGGTRDGIKGRWGSYLCGHHIGERGKSRDCSKTNGFIYNTFEFYLKQGCTIEMHGYELPRTEIESEILGIPTVIVAQTYHAYESRFMESYKTIYGHNPFLCDNGDPEYR</sequence>
<dbReference type="AlphaFoldDB" id="A0A6C0F4U4"/>